<dbReference type="GeneID" id="20193103"/>
<name>W2PEH2_PHYN3</name>
<protein>
    <submittedName>
        <fullName evidence="2">Uncharacterized protein</fullName>
    </submittedName>
</protein>
<sequence>MDAFSDMCNALGRQKYRDEYIANAHNKLLHDVKARDGLERSVLIPLLALMDALRSDGSVDSSAVPASMRAAVGLGLDGNYLKYIQRSCKAVAAIIDARFATPSHILSFKTKTTNANREYVFSDLMKLMKASKGPLAGRDMIYLEAEIKKDPELLDLFSRSSDSSPSTEYDDDSTLLHQAAVGPARDAKLVEWLVQMRALFNQPLHCRKEPRQRDLTCPRNLLPNTMAIHSAVIAGDWQMAKLEPRQRDLTCPRNLLPNTMAIHSAVIAGDWQMAKLLLECDNMVDLNTPTCHTKETLAHLAVKFGHMEVFVGLHRNAVDFRIPNAKGQFVWEMTADRTFSEKIRDVATEMEFTSRLGRGRRDSPGVFQQQLTRLAEQSRKLVIVQHDDERQNALEELTTNSPVAIKRKKKSTKSKKSNPDERGDASSNSSDPILAPVREFCATTIDFVKFVVRTARTSLSVGREAQASEVLAVLEKRLLKTPFSEREPPIFREMVQGYSKERFAMELGKTTSPDTFHRLEWYLSTPVQDPKLLMTLDTFVGRPFYFKLVISSGTSDQNVNCFGACIKRLSKLSRSPAHPVYRLKSLRFRLAESFGMLQQLETGEYDVVPLGSICIQ</sequence>
<dbReference type="RefSeq" id="XP_008915667.1">
    <property type="nucleotide sequence ID" value="XM_008917419.1"/>
</dbReference>
<feature type="compositionally biased region" description="Basic residues" evidence="1">
    <location>
        <begin position="405"/>
        <end position="416"/>
    </location>
</feature>
<dbReference type="EMBL" id="KI669661">
    <property type="protein sequence ID" value="ETM99050.1"/>
    <property type="molecule type" value="Genomic_DNA"/>
</dbReference>
<dbReference type="OMA" id="TNANREY"/>
<dbReference type="SUPFAM" id="SSF48403">
    <property type="entry name" value="Ankyrin repeat"/>
    <property type="match status" value="1"/>
</dbReference>
<evidence type="ECO:0000313" key="2">
    <source>
        <dbReference type="EMBL" id="ETM99050.1"/>
    </source>
</evidence>
<dbReference type="Gene3D" id="1.25.40.20">
    <property type="entry name" value="Ankyrin repeat-containing domain"/>
    <property type="match status" value="1"/>
</dbReference>
<proteinExistence type="predicted"/>
<dbReference type="VEuPathDB" id="FungiDB:PPTG_24504"/>
<dbReference type="AlphaFoldDB" id="W2PEH2"/>
<reference evidence="3" key="1">
    <citation type="submission" date="2011-12" db="EMBL/GenBank/DDBJ databases">
        <authorList>
            <consortium name="The Broad Institute Genome Sequencing Platform"/>
            <person name="Russ C."/>
            <person name="Tyler B."/>
            <person name="Panabieres F."/>
            <person name="Shan W."/>
            <person name="Tripathy S."/>
            <person name="Grunwald N."/>
            <person name="Machado M."/>
            <person name="Young S.K."/>
            <person name="Zeng Q."/>
            <person name="Gargeya S."/>
            <person name="Fitzgerald M."/>
            <person name="Haas B."/>
            <person name="Abouelleil A."/>
            <person name="Alvarado L."/>
            <person name="Arachchi H.M."/>
            <person name="Berlin A."/>
            <person name="Chapman S.B."/>
            <person name="Gearin G."/>
            <person name="Goldberg J."/>
            <person name="Griggs A."/>
            <person name="Gujja S."/>
            <person name="Hansen M."/>
            <person name="Heiman D."/>
            <person name="Howarth C."/>
            <person name="Larimer J."/>
            <person name="Lui A."/>
            <person name="MacDonald P.J.P."/>
            <person name="McCowen C."/>
            <person name="Montmayeur A."/>
            <person name="Murphy C."/>
            <person name="Neiman D."/>
            <person name="Pearson M."/>
            <person name="Priest M."/>
            <person name="Roberts A."/>
            <person name="Saif S."/>
            <person name="Shea T."/>
            <person name="Sisk P."/>
            <person name="Stolte C."/>
            <person name="Sykes S."/>
            <person name="Wortman J."/>
            <person name="Nusbaum C."/>
            <person name="Birren B."/>
        </authorList>
    </citation>
    <scope>NUCLEOTIDE SEQUENCE [LARGE SCALE GENOMIC DNA]</scope>
    <source>
        <strain evidence="3">INRA-310</strain>
    </source>
</reference>
<evidence type="ECO:0000313" key="3">
    <source>
        <dbReference type="Proteomes" id="UP000018817"/>
    </source>
</evidence>
<evidence type="ECO:0000256" key="1">
    <source>
        <dbReference type="SAM" id="MobiDB-lite"/>
    </source>
</evidence>
<dbReference type="Proteomes" id="UP000018817">
    <property type="component" value="Unassembled WGS sequence"/>
</dbReference>
<gene>
    <name evidence="2" type="ORF">PPTG_24504</name>
</gene>
<organism evidence="2 3">
    <name type="scientific">Phytophthora nicotianae (strain INRA-310)</name>
    <name type="common">Phytophthora parasitica</name>
    <dbReference type="NCBI Taxonomy" id="761204"/>
    <lineage>
        <taxon>Eukaryota</taxon>
        <taxon>Sar</taxon>
        <taxon>Stramenopiles</taxon>
        <taxon>Oomycota</taxon>
        <taxon>Peronosporomycetes</taxon>
        <taxon>Peronosporales</taxon>
        <taxon>Peronosporaceae</taxon>
        <taxon>Phytophthora</taxon>
    </lineage>
</organism>
<accession>W2PEH2</accession>
<reference evidence="2 3" key="2">
    <citation type="submission" date="2013-11" db="EMBL/GenBank/DDBJ databases">
        <title>The Genome Sequence of Phytophthora parasitica INRA-310.</title>
        <authorList>
            <consortium name="The Broad Institute Genomics Platform"/>
            <person name="Russ C."/>
            <person name="Tyler B."/>
            <person name="Panabieres F."/>
            <person name="Shan W."/>
            <person name="Tripathy S."/>
            <person name="Grunwald N."/>
            <person name="Machado M."/>
            <person name="Johnson C.S."/>
            <person name="Arredondo F."/>
            <person name="Hong C."/>
            <person name="Coffey M."/>
            <person name="Young S.K."/>
            <person name="Zeng Q."/>
            <person name="Gargeya S."/>
            <person name="Fitzgerald M."/>
            <person name="Abouelleil A."/>
            <person name="Alvarado L."/>
            <person name="Chapman S.B."/>
            <person name="Gainer-Dewar J."/>
            <person name="Goldberg J."/>
            <person name="Griggs A."/>
            <person name="Gujja S."/>
            <person name="Hansen M."/>
            <person name="Howarth C."/>
            <person name="Imamovic A."/>
            <person name="Ireland A."/>
            <person name="Larimer J."/>
            <person name="McCowan C."/>
            <person name="Murphy C."/>
            <person name="Pearson M."/>
            <person name="Poon T.W."/>
            <person name="Priest M."/>
            <person name="Roberts A."/>
            <person name="Saif S."/>
            <person name="Shea T."/>
            <person name="Sykes S."/>
            <person name="Wortman J."/>
            <person name="Nusbaum C."/>
            <person name="Birren B."/>
        </authorList>
    </citation>
    <scope>NUCLEOTIDE SEQUENCE [LARGE SCALE GENOMIC DNA]</scope>
    <source>
        <strain evidence="2 3">INRA-310</strain>
    </source>
</reference>
<dbReference type="InterPro" id="IPR036770">
    <property type="entry name" value="Ankyrin_rpt-contain_sf"/>
</dbReference>
<feature type="region of interest" description="Disordered" evidence="1">
    <location>
        <begin position="393"/>
        <end position="431"/>
    </location>
</feature>
<dbReference type="OrthoDB" id="111500at2759"/>